<sequence>MISTSVPIELRSYGPCKYFEAWMGYSLYQMLQTSAFMSGMSILVTFFFKYEVVRCIKLPRCRIIIIVIGFHIPIFVSLLMEIIMVVTQALPDDVREKYRLINSNVQEYSFRQVSNADPIQIWSYGLGKYFPAHIGYMFYHIMQTCTFVSGISVVISLFLKYQAVRLTPFDPKWRKFVLFLIILPLIISVTMEVVLIVDHSLPLEIREHYEQLNLSNEQYTIVGVIDFLIWPSTVNTSVMVLSVFMFPVVGLLSLWKMRKLFKRTSDRVSAIKNTQRKLFLIGLVIQTFLPLIFYCPISLVYFYCIRTKEEILLQQYFMFTLPACPALIDPYITLYFVKPYRDTIKNWFTIRLGTKKAVIVSLATMNSTLMIVE</sequence>
<keyword evidence="5 6" id="KW-0472">Membrane</keyword>
<dbReference type="SUPFAM" id="SSF81321">
    <property type="entry name" value="Family A G protein-coupled receptor-like"/>
    <property type="match status" value="1"/>
</dbReference>
<feature type="transmembrane region" description="Helical" evidence="6">
    <location>
        <begin position="238"/>
        <end position="257"/>
    </location>
</feature>
<evidence type="ECO:0000256" key="1">
    <source>
        <dbReference type="ARBA" id="ARBA00004141"/>
    </source>
</evidence>
<dbReference type="InterPro" id="IPR050920">
    <property type="entry name" value="Nematode_rcpt-like_delta"/>
</dbReference>
<gene>
    <name evidence="7" type="ORF">L5515_018959</name>
</gene>
<dbReference type="Proteomes" id="UP000829354">
    <property type="component" value="Chromosome X"/>
</dbReference>
<feature type="transmembrane region" description="Helical" evidence="6">
    <location>
        <begin position="62"/>
        <end position="86"/>
    </location>
</feature>
<comment type="similarity">
    <text evidence="2">Belongs to the nematode receptor-like protein srd family.</text>
</comment>
<evidence type="ECO:0000256" key="6">
    <source>
        <dbReference type="SAM" id="Phobius"/>
    </source>
</evidence>
<dbReference type="InterPro" id="IPR019421">
    <property type="entry name" value="7TM_GPCR_serpentine_rcpt_Srd"/>
</dbReference>
<feature type="transmembrane region" description="Helical" evidence="6">
    <location>
        <begin position="176"/>
        <end position="197"/>
    </location>
</feature>
<evidence type="ECO:0000256" key="5">
    <source>
        <dbReference type="ARBA" id="ARBA00023136"/>
    </source>
</evidence>
<dbReference type="EMBL" id="CP092625">
    <property type="protein sequence ID" value="UMM43479.1"/>
    <property type="molecule type" value="Genomic_DNA"/>
</dbReference>
<evidence type="ECO:0000256" key="2">
    <source>
        <dbReference type="ARBA" id="ARBA00009166"/>
    </source>
</evidence>
<name>A0AAE9FNC9_CAEBR</name>
<organism evidence="7 8">
    <name type="scientific">Caenorhabditis briggsae</name>
    <dbReference type="NCBI Taxonomy" id="6238"/>
    <lineage>
        <taxon>Eukaryota</taxon>
        <taxon>Metazoa</taxon>
        <taxon>Ecdysozoa</taxon>
        <taxon>Nematoda</taxon>
        <taxon>Chromadorea</taxon>
        <taxon>Rhabditida</taxon>
        <taxon>Rhabditina</taxon>
        <taxon>Rhabditomorpha</taxon>
        <taxon>Rhabditoidea</taxon>
        <taxon>Rhabditidae</taxon>
        <taxon>Peloderinae</taxon>
        <taxon>Caenorhabditis</taxon>
    </lineage>
</organism>
<evidence type="ECO:0000313" key="7">
    <source>
        <dbReference type="EMBL" id="UMM43479.1"/>
    </source>
</evidence>
<evidence type="ECO:0000313" key="8">
    <source>
        <dbReference type="Proteomes" id="UP000829354"/>
    </source>
</evidence>
<keyword evidence="4 6" id="KW-1133">Transmembrane helix</keyword>
<evidence type="ECO:0000256" key="3">
    <source>
        <dbReference type="ARBA" id="ARBA00022692"/>
    </source>
</evidence>
<feature type="transmembrane region" description="Helical" evidence="6">
    <location>
        <begin position="136"/>
        <end position="155"/>
    </location>
</feature>
<dbReference type="GO" id="GO:0016020">
    <property type="term" value="C:membrane"/>
    <property type="evidence" value="ECO:0007669"/>
    <property type="project" value="UniProtKB-SubCell"/>
</dbReference>
<accession>A0AAE9FNC9</accession>
<keyword evidence="3 6" id="KW-0812">Transmembrane</keyword>
<comment type="subcellular location">
    <subcellularLocation>
        <location evidence="1">Membrane</location>
        <topology evidence="1">Multi-pass membrane protein</topology>
    </subcellularLocation>
</comment>
<dbReference type="PANTHER" id="PTHR22945:SF51">
    <property type="entry name" value="SERPENTINE RECEPTOR, CLASS D (DELTA)-RELATED"/>
    <property type="match status" value="1"/>
</dbReference>
<proteinExistence type="inferred from homology"/>
<feature type="transmembrane region" description="Helical" evidence="6">
    <location>
        <begin position="315"/>
        <end position="337"/>
    </location>
</feature>
<keyword evidence="8" id="KW-1185">Reference proteome</keyword>
<reference evidence="7 8" key="1">
    <citation type="submission" date="2022-04" db="EMBL/GenBank/DDBJ databases">
        <title>Chromosome-level reference genomes for two strains of Caenorhabditis briggsae: an improved platform for comparative genomics.</title>
        <authorList>
            <person name="Stevens L."/>
            <person name="Andersen E."/>
        </authorList>
    </citation>
    <scope>NUCLEOTIDE SEQUENCE [LARGE SCALE GENOMIC DNA]</scope>
    <source>
        <strain evidence="7">VX34</strain>
        <tissue evidence="7">Whole-organism</tissue>
    </source>
</reference>
<protein>
    <submittedName>
        <fullName evidence="7">Uncharacterized protein</fullName>
    </submittedName>
</protein>
<dbReference type="AlphaFoldDB" id="A0AAE9FNC9"/>
<feature type="transmembrane region" description="Helical" evidence="6">
    <location>
        <begin position="27"/>
        <end position="50"/>
    </location>
</feature>
<evidence type="ECO:0000256" key="4">
    <source>
        <dbReference type="ARBA" id="ARBA00022989"/>
    </source>
</evidence>
<dbReference type="Pfam" id="PF10317">
    <property type="entry name" value="7TM_GPCR_Srd"/>
    <property type="match status" value="1"/>
</dbReference>
<feature type="transmembrane region" description="Helical" evidence="6">
    <location>
        <begin position="278"/>
        <end position="303"/>
    </location>
</feature>
<dbReference type="PANTHER" id="PTHR22945">
    <property type="entry name" value="SERPENTINE RECEPTOR, CLASS D DELTA"/>
    <property type="match status" value="1"/>
</dbReference>